<dbReference type="Proteomes" id="UP000182465">
    <property type="component" value="Unassembled WGS sequence"/>
</dbReference>
<accession>A0A1J4U1A6</accession>
<evidence type="ECO:0000259" key="1">
    <source>
        <dbReference type="Pfam" id="PF10108"/>
    </source>
</evidence>
<comment type="caution">
    <text evidence="2">The sequence shown here is derived from an EMBL/GenBank/DDBJ whole genome shotgun (WGS) entry which is preliminary data.</text>
</comment>
<dbReference type="Gene3D" id="3.30.420.10">
    <property type="entry name" value="Ribonuclease H-like superfamily/Ribonuclease H"/>
    <property type="match status" value="1"/>
</dbReference>
<sequence>MRMNKLVIDIETVGKNMEDTDDIAKDYFREWAESSAKEEKDIAVELEKIEEGFSFSPLTAEVVCIGMLNPVTNKGRVYYQEPGNEGKKFNDNGIEFEAMAEPRMLEKFWADILSYVEFITFNGRGFDIPFLMIRSAVHKIKPTKNLMSNRYLNSQFSGSRHIDLQDQFQFYGAVWGKRGYNLHMFCQAFGIISPKRKGVSGSHVKEMFQAKKYEDIARYNVDDLYATAALYKYWQEYIDV</sequence>
<dbReference type="EMBL" id="MNVB01000023">
    <property type="protein sequence ID" value="OIO17728.1"/>
    <property type="molecule type" value="Genomic_DNA"/>
</dbReference>
<gene>
    <name evidence="2" type="ORF">AUJ29_00910</name>
</gene>
<dbReference type="GO" id="GO:0003676">
    <property type="term" value="F:nucleic acid binding"/>
    <property type="evidence" value="ECO:0007669"/>
    <property type="project" value="InterPro"/>
</dbReference>
<name>A0A1J4U1A6_9BACT</name>
<protein>
    <recommendedName>
        <fullName evidence="1">Predicted 3'-5' exonuclease PolB-like domain-containing protein</fullName>
    </recommendedName>
</protein>
<dbReference type="Pfam" id="PF10108">
    <property type="entry name" value="DNA_pol_B_exo2"/>
    <property type="match status" value="1"/>
</dbReference>
<dbReference type="InterPro" id="IPR019288">
    <property type="entry name" value="3'-5'_exonuclease_PolB-like"/>
</dbReference>
<dbReference type="InterPro" id="IPR036397">
    <property type="entry name" value="RNaseH_sf"/>
</dbReference>
<feature type="domain" description="Predicted 3'-5' exonuclease PolB-like" evidence="1">
    <location>
        <begin position="92"/>
        <end position="231"/>
    </location>
</feature>
<proteinExistence type="predicted"/>
<organism evidence="2 3">
    <name type="scientific">Candidatus Kuenenbacteria bacterium CG1_02_38_13</name>
    <dbReference type="NCBI Taxonomy" id="1805235"/>
    <lineage>
        <taxon>Bacteria</taxon>
        <taxon>Candidatus Kueneniibacteriota</taxon>
    </lineage>
</organism>
<dbReference type="SUPFAM" id="SSF53098">
    <property type="entry name" value="Ribonuclease H-like"/>
    <property type="match status" value="1"/>
</dbReference>
<evidence type="ECO:0000313" key="2">
    <source>
        <dbReference type="EMBL" id="OIO17728.1"/>
    </source>
</evidence>
<reference evidence="2 3" key="1">
    <citation type="journal article" date="2016" name="Environ. Microbiol.">
        <title>Genomic resolution of a cold subsurface aquifer community provides metabolic insights for novel microbes adapted to high CO concentrations.</title>
        <authorList>
            <person name="Probst A.J."/>
            <person name="Castelle C.J."/>
            <person name="Singh A."/>
            <person name="Brown C.T."/>
            <person name="Anantharaman K."/>
            <person name="Sharon I."/>
            <person name="Hug L.A."/>
            <person name="Burstein D."/>
            <person name="Emerson J.B."/>
            <person name="Thomas B.C."/>
            <person name="Banfield J.F."/>
        </authorList>
    </citation>
    <scope>NUCLEOTIDE SEQUENCE [LARGE SCALE GENOMIC DNA]</scope>
    <source>
        <strain evidence="2">CG1_02_38_13</strain>
    </source>
</reference>
<dbReference type="InterPro" id="IPR012337">
    <property type="entry name" value="RNaseH-like_sf"/>
</dbReference>
<dbReference type="AlphaFoldDB" id="A0A1J4U1A6"/>
<evidence type="ECO:0000313" key="3">
    <source>
        <dbReference type="Proteomes" id="UP000182465"/>
    </source>
</evidence>